<sequence>MSAATNPRLEVLRELRDEVLHNYGTGRPLVAVDGIDGAGTTAFADDLAAVFAEVGHPTERADVDDFRSGDTEASAESHFLDEAAFRSALVIPFRAGGETSYRTSATAGVEEKTAPADTVLIVAGPFLHRPGLVGLWNYSVFLEVPSQSAPDDERRYLAEVRPRTRAVAIVDNADPERPVRRFADSC</sequence>
<evidence type="ECO:0000313" key="2">
    <source>
        <dbReference type="Proteomes" id="UP000288547"/>
    </source>
</evidence>
<dbReference type="SUPFAM" id="SSF52540">
    <property type="entry name" value="P-loop containing nucleoside triphosphate hydrolases"/>
    <property type="match status" value="1"/>
</dbReference>
<proteinExistence type="predicted"/>
<dbReference type="EMBL" id="RZNB01000006">
    <property type="protein sequence ID" value="RWZ46551.1"/>
    <property type="molecule type" value="Genomic_DNA"/>
</dbReference>
<reference evidence="1 2" key="1">
    <citation type="submission" date="2018-12" db="EMBL/GenBank/DDBJ databases">
        <authorList>
            <person name="Li F."/>
        </authorList>
    </citation>
    <scope>NUCLEOTIDE SEQUENCE [LARGE SCALE GENOMIC DNA]</scope>
    <source>
        <strain evidence="1 2">11W25H-1</strain>
    </source>
</reference>
<name>A0A444PQ42_9MICO</name>
<dbReference type="Gene3D" id="3.40.50.300">
    <property type="entry name" value="P-loop containing nucleotide triphosphate hydrolases"/>
    <property type="match status" value="1"/>
</dbReference>
<comment type="caution">
    <text evidence="1">The sequence shown here is derived from an EMBL/GenBank/DDBJ whole genome shotgun (WGS) entry which is preliminary data.</text>
</comment>
<protein>
    <recommendedName>
        <fullName evidence="3">Uridine kinase</fullName>
    </recommendedName>
</protein>
<evidence type="ECO:0000313" key="1">
    <source>
        <dbReference type="EMBL" id="RWZ46551.1"/>
    </source>
</evidence>
<keyword evidence="2" id="KW-1185">Reference proteome</keyword>
<dbReference type="OrthoDB" id="572586at2"/>
<dbReference type="InterPro" id="IPR027417">
    <property type="entry name" value="P-loop_NTPase"/>
</dbReference>
<dbReference type="RefSeq" id="WP_128495902.1">
    <property type="nucleotide sequence ID" value="NZ_RZNB01000006.1"/>
</dbReference>
<dbReference type="AlphaFoldDB" id="A0A444PQ42"/>
<dbReference type="Proteomes" id="UP000288547">
    <property type="component" value="Unassembled WGS sequence"/>
</dbReference>
<evidence type="ECO:0008006" key="3">
    <source>
        <dbReference type="Google" id="ProtNLM"/>
    </source>
</evidence>
<gene>
    <name evidence="1" type="ORF">ELQ90_13965</name>
</gene>
<organism evidence="1 2">
    <name type="scientific">Labedella phragmitis</name>
    <dbReference type="NCBI Taxonomy" id="2498849"/>
    <lineage>
        <taxon>Bacteria</taxon>
        <taxon>Bacillati</taxon>
        <taxon>Actinomycetota</taxon>
        <taxon>Actinomycetes</taxon>
        <taxon>Micrococcales</taxon>
        <taxon>Microbacteriaceae</taxon>
        <taxon>Labedella</taxon>
    </lineage>
</organism>
<accession>A0A444PQ42</accession>